<keyword evidence="2" id="KW-1185">Reference proteome</keyword>
<accession>A0ABT8JLU7</accession>
<reference evidence="1" key="1">
    <citation type="submission" date="2023-03" db="EMBL/GenBank/DDBJ databases">
        <title>MT1 and MT2 Draft Genomes of Novel Species.</title>
        <authorList>
            <person name="Venkateswaran K."/>
        </authorList>
    </citation>
    <scope>NUCLEOTIDE SEQUENCE</scope>
    <source>
        <strain evidence="1">F6_3S_P_2</strain>
    </source>
</reference>
<sequence length="37" mass="4196">MLGKNSNILSSGRQPKEYYAQMWKAISGKMEGNISNY</sequence>
<dbReference type="RefSeq" id="WP_301241669.1">
    <property type="nucleotide sequence ID" value="NZ_JAROCC010000001.1"/>
</dbReference>
<dbReference type="EMBL" id="JAROCC010000001">
    <property type="protein sequence ID" value="MDN4606128.1"/>
    <property type="molecule type" value="Genomic_DNA"/>
</dbReference>
<comment type="caution">
    <text evidence="1">The sequence shown here is derived from an EMBL/GenBank/DDBJ whole genome shotgun (WGS) entry which is preliminary data.</text>
</comment>
<proteinExistence type="predicted"/>
<dbReference type="Proteomes" id="UP001175097">
    <property type="component" value="Unassembled WGS sequence"/>
</dbReference>
<evidence type="ECO:0000313" key="2">
    <source>
        <dbReference type="Proteomes" id="UP001175097"/>
    </source>
</evidence>
<evidence type="ECO:0000313" key="1">
    <source>
        <dbReference type="EMBL" id="MDN4606128.1"/>
    </source>
</evidence>
<gene>
    <name evidence="1" type="ORF">P5G49_01375</name>
</gene>
<organism evidence="1 2">
    <name type="scientific">Sporosarcina highlanderae</name>
    <dbReference type="NCBI Taxonomy" id="3035916"/>
    <lineage>
        <taxon>Bacteria</taxon>
        <taxon>Bacillati</taxon>
        <taxon>Bacillota</taxon>
        <taxon>Bacilli</taxon>
        <taxon>Bacillales</taxon>
        <taxon>Caryophanaceae</taxon>
        <taxon>Sporosarcina</taxon>
    </lineage>
</organism>
<name>A0ABT8JLU7_9BACL</name>
<protein>
    <submittedName>
        <fullName evidence="1">Uncharacterized protein</fullName>
    </submittedName>
</protein>